<dbReference type="InterPro" id="IPR016140">
    <property type="entry name" value="Bifunc_inhib/LTP/seed_store"/>
</dbReference>
<evidence type="ECO:0000313" key="2">
    <source>
        <dbReference type="EMBL" id="KAF9688452.1"/>
    </source>
</evidence>
<dbReference type="OrthoDB" id="643149at2759"/>
<feature type="domain" description="Bifunctional inhibitor/plant lipid transfer protein/seed storage helical" evidence="1">
    <location>
        <begin position="94"/>
        <end position="168"/>
    </location>
</feature>
<dbReference type="PANTHER" id="PTHR33122:SF60">
    <property type="entry name" value="LIPID-TRANSFER PROTEIN DIR1-RELATED"/>
    <property type="match status" value="1"/>
</dbReference>
<accession>A0A835N8N9</accession>
<name>A0A835N8N9_9ROSI</name>
<dbReference type="GO" id="GO:0009627">
    <property type="term" value="P:systemic acquired resistance"/>
    <property type="evidence" value="ECO:0007669"/>
    <property type="project" value="InterPro"/>
</dbReference>
<dbReference type="SMART" id="SM00499">
    <property type="entry name" value="AAI"/>
    <property type="match status" value="1"/>
</dbReference>
<sequence>MSQSCPRDPESCQFMFTGSQSVVLASKTLSIYNMHVTHKSTNKCSALRQYTACRYKCTDRLLLIFMMEMGKRQLVVLLLVMAALFEGSRAVSVCDISDDGLAACKPSVTKPDPVDPPSVDCCKAVSGANFTCLCSYKNSYLLPYLGIDPDLAMALPSKCNLSIPTPTC</sequence>
<dbReference type="Pfam" id="PF14368">
    <property type="entry name" value="LTP_2"/>
    <property type="match status" value="1"/>
</dbReference>
<comment type="caution">
    <text evidence="2">The sequence shown here is derived from an EMBL/GenBank/DDBJ whole genome shotgun (WGS) entry which is preliminary data.</text>
</comment>
<protein>
    <recommendedName>
        <fullName evidence="1">Bifunctional inhibitor/plant lipid transfer protein/seed storage helical domain-containing protein</fullName>
    </recommendedName>
</protein>
<dbReference type="InterPro" id="IPR044741">
    <property type="entry name" value="NsLTP-like"/>
</dbReference>
<dbReference type="PANTHER" id="PTHR33122">
    <property type="entry name" value="LIPID BINDING PROTEIN-RELATED"/>
    <property type="match status" value="1"/>
</dbReference>
<dbReference type="InterPro" id="IPR036312">
    <property type="entry name" value="Bifun_inhib/LTP/seed_sf"/>
</dbReference>
<gene>
    <name evidence="2" type="ORF">SADUNF_Sadunf02G0198600</name>
</gene>
<proteinExistence type="predicted"/>
<dbReference type="GO" id="GO:0005504">
    <property type="term" value="F:fatty acid binding"/>
    <property type="evidence" value="ECO:0007669"/>
    <property type="project" value="InterPro"/>
</dbReference>
<dbReference type="Proteomes" id="UP000657918">
    <property type="component" value="Unassembled WGS sequence"/>
</dbReference>
<dbReference type="SUPFAM" id="SSF47699">
    <property type="entry name" value="Bifunctional inhibitor/lipid-transfer protein/seed storage 2S albumin"/>
    <property type="match status" value="1"/>
</dbReference>
<evidence type="ECO:0000259" key="1">
    <source>
        <dbReference type="SMART" id="SM00499"/>
    </source>
</evidence>
<dbReference type="InterPro" id="IPR039265">
    <property type="entry name" value="DIR1-like"/>
</dbReference>
<evidence type="ECO:0000313" key="3">
    <source>
        <dbReference type="Proteomes" id="UP000657918"/>
    </source>
</evidence>
<dbReference type="EMBL" id="JADGMS010000002">
    <property type="protein sequence ID" value="KAF9688452.1"/>
    <property type="molecule type" value="Genomic_DNA"/>
</dbReference>
<dbReference type="AlphaFoldDB" id="A0A835N8N9"/>
<reference evidence="2 3" key="1">
    <citation type="submission" date="2020-10" db="EMBL/GenBank/DDBJ databases">
        <title>Plant Genome Project.</title>
        <authorList>
            <person name="Zhang R.-G."/>
        </authorList>
    </citation>
    <scope>NUCLEOTIDE SEQUENCE [LARGE SCALE GENOMIC DNA]</scope>
    <source>
        <strain evidence="2">FAFU-HL-1</strain>
        <tissue evidence="2">Leaf</tissue>
    </source>
</reference>
<keyword evidence="3" id="KW-1185">Reference proteome</keyword>
<dbReference type="Gene3D" id="1.10.110.10">
    <property type="entry name" value="Plant lipid-transfer and hydrophobic proteins"/>
    <property type="match status" value="1"/>
</dbReference>
<dbReference type="CDD" id="cd04660">
    <property type="entry name" value="nsLTP_like"/>
    <property type="match status" value="1"/>
</dbReference>
<organism evidence="2 3">
    <name type="scientific">Salix dunnii</name>
    <dbReference type="NCBI Taxonomy" id="1413687"/>
    <lineage>
        <taxon>Eukaryota</taxon>
        <taxon>Viridiplantae</taxon>
        <taxon>Streptophyta</taxon>
        <taxon>Embryophyta</taxon>
        <taxon>Tracheophyta</taxon>
        <taxon>Spermatophyta</taxon>
        <taxon>Magnoliopsida</taxon>
        <taxon>eudicotyledons</taxon>
        <taxon>Gunneridae</taxon>
        <taxon>Pentapetalae</taxon>
        <taxon>rosids</taxon>
        <taxon>fabids</taxon>
        <taxon>Malpighiales</taxon>
        <taxon>Salicaceae</taxon>
        <taxon>Saliceae</taxon>
        <taxon>Salix</taxon>
    </lineage>
</organism>